<evidence type="ECO:0000256" key="3">
    <source>
        <dbReference type="SAM" id="MobiDB-lite"/>
    </source>
</evidence>
<feature type="compositionally biased region" description="Basic and acidic residues" evidence="3">
    <location>
        <begin position="371"/>
        <end position="384"/>
    </location>
</feature>
<comment type="caution">
    <text evidence="5">The sequence shown here is derived from an EMBL/GenBank/DDBJ whole genome shotgun (WGS) entry which is preliminary data.</text>
</comment>
<dbReference type="PROSITE" id="PS50222">
    <property type="entry name" value="EF_HAND_2"/>
    <property type="match status" value="4"/>
</dbReference>
<name>A0ABR1E343_NECAM</name>
<feature type="domain" description="EF-hand" evidence="4">
    <location>
        <begin position="128"/>
        <end position="163"/>
    </location>
</feature>
<dbReference type="Pfam" id="PF13499">
    <property type="entry name" value="EF-hand_7"/>
    <property type="match status" value="2"/>
</dbReference>
<dbReference type="Proteomes" id="UP001303046">
    <property type="component" value="Unassembled WGS sequence"/>
</dbReference>
<dbReference type="SMART" id="SM00054">
    <property type="entry name" value="EFh"/>
    <property type="match status" value="4"/>
</dbReference>
<dbReference type="EMBL" id="JAVFWL010000005">
    <property type="protein sequence ID" value="KAK6757056.1"/>
    <property type="molecule type" value="Genomic_DNA"/>
</dbReference>
<dbReference type="Gene3D" id="1.10.238.10">
    <property type="entry name" value="EF-hand"/>
    <property type="match status" value="3"/>
</dbReference>
<keyword evidence="2" id="KW-0106">Calcium</keyword>
<keyword evidence="1" id="KW-0677">Repeat</keyword>
<gene>
    <name evidence="5" type="primary">Necator_chrV.g19888</name>
    <name evidence="5" type="ORF">RB195_015096</name>
</gene>
<evidence type="ECO:0000259" key="4">
    <source>
        <dbReference type="PROSITE" id="PS50222"/>
    </source>
</evidence>
<keyword evidence="6" id="KW-1185">Reference proteome</keyword>
<feature type="domain" description="EF-hand" evidence="4">
    <location>
        <begin position="51"/>
        <end position="86"/>
    </location>
</feature>
<feature type="compositionally biased region" description="Basic and acidic residues" evidence="3">
    <location>
        <begin position="335"/>
        <end position="363"/>
    </location>
</feature>
<dbReference type="PROSITE" id="PS00018">
    <property type="entry name" value="EF_HAND_1"/>
    <property type="match status" value="2"/>
</dbReference>
<feature type="domain" description="EF-hand" evidence="4">
    <location>
        <begin position="15"/>
        <end position="50"/>
    </location>
</feature>
<dbReference type="PANTHER" id="PTHR23048">
    <property type="entry name" value="MYOSIN LIGHT CHAIN 1, 3"/>
    <property type="match status" value="1"/>
</dbReference>
<dbReference type="PANTHER" id="PTHR23048:SF0">
    <property type="entry name" value="CALMODULIN LIKE 3"/>
    <property type="match status" value="1"/>
</dbReference>
<evidence type="ECO:0000256" key="1">
    <source>
        <dbReference type="ARBA" id="ARBA00022737"/>
    </source>
</evidence>
<dbReference type="InterPro" id="IPR018247">
    <property type="entry name" value="EF_Hand_1_Ca_BS"/>
</dbReference>
<dbReference type="InterPro" id="IPR011992">
    <property type="entry name" value="EF-hand-dom_pair"/>
</dbReference>
<accession>A0ABR1E343</accession>
<feature type="region of interest" description="Disordered" evidence="3">
    <location>
        <begin position="335"/>
        <end position="384"/>
    </location>
</feature>
<reference evidence="5 6" key="1">
    <citation type="submission" date="2023-08" db="EMBL/GenBank/DDBJ databases">
        <title>A Necator americanus chromosomal reference genome.</title>
        <authorList>
            <person name="Ilik V."/>
            <person name="Petrzelkova K.J."/>
            <person name="Pardy F."/>
            <person name="Fuh T."/>
            <person name="Niatou-Singa F.S."/>
            <person name="Gouil Q."/>
            <person name="Baker L."/>
            <person name="Ritchie M.E."/>
            <person name="Jex A.R."/>
            <person name="Gazzola D."/>
            <person name="Li H."/>
            <person name="Toshio Fujiwara R."/>
            <person name="Zhan B."/>
            <person name="Aroian R.V."/>
            <person name="Pafco B."/>
            <person name="Schwarz E.M."/>
        </authorList>
    </citation>
    <scope>NUCLEOTIDE SEQUENCE [LARGE SCALE GENOMIC DNA]</scope>
    <source>
        <strain evidence="5 6">Aroian</strain>
        <tissue evidence="5">Whole animal</tissue>
    </source>
</reference>
<dbReference type="CDD" id="cd00051">
    <property type="entry name" value="EFh"/>
    <property type="match status" value="1"/>
</dbReference>
<protein>
    <recommendedName>
        <fullName evidence="4">EF-hand domain-containing protein</fullName>
    </recommendedName>
</protein>
<evidence type="ECO:0000313" key="5">
    <source>
        <dbReference type="EMBL" id="KAK6757056.1"/>
    </source>
</evidence>
<sequence>MGDAVADALEQLTAEQIEQFRKYFNMFDKENKGYIKATQVGQILRTMGQAFEERDLKQLIKEFDTDGSGEIEFEEFAAMVANFVVNSEDNEGLEEELREAFRLYDKEGNGYINVSDLRDILRALDENVSEEELDEMIAEIDTDGSGTVDFDEFMEMMSGEVHKLLPELLKRTRTTTYYIGSSALNREPPLAMVVVDAMVLRCIQQYAIGTISLWSTTAENEDSHLCGAQKILRKLGLREMSAKADDGICMRLVEYSRNRRVFRRWTYERCGDKAISRNSSGCNPQLLLDEGLSAKDDDYSIGIHSRRAKSSASSPLARRLKQERILLKERKIMEEEAEDRKRKSADAKNANEEDKEKKKEKQSQDGSVEMRSTENKKRSKEKHDLQIDERLALKEMSELYRDLLERFEELKQQQDAQIAAESDSTRLRREAGNDSSVNKMLHELIDNIKQAASNFKTCAMLAGSSMPNAEHHERELDHIALELGCIAVIK</sequence>
<evidence type="ECO:0000313" key="6">
    <source>
        <dbReference type="Proteomes" id="UP001303046"/>
    </source>
</evidence>
<feature type="domain" description="EF-hand" evidence="4">
    <location>
        <begin position="92"/>
        <end position="127"/>
    </location>
</feature>
<organism evidence="5 6">
    <name type="scientific">Necator americanus</name>
    <name type="common">Human hookworm</name>
    <dbReference type="NCBI Taxonomy" id="51031"/>
    <lineage>
        <taxon>Eukaryota</taxon>
        <taxon>Metazoa</taxon>
        <taxon>Ecdysozoa</taxon>
        <taxon>Nematoda</taxon>
        <taxon>Chromadorea</taxon>
        <taxon>Rhabditida</taxon>
        <taxon>Rhabditina</taxon>
        <taxon>Rhabditomorpha</taxon>
        <taxon>Strongyloidea</taxon>
        <taxon>Ancylostomatidae</taxon>
        <taxon>Bunostominae</taxon>
        <taxon>Necator</taxon>
    </lineage>
</organism>
<dbReference type="SUPFAM" id="SSF47473">
    <property type="entry name" value="EF-hand"/>
    <property type="match status" value="1"/>
</dbReference>
<proteinExistence type="predicted"/>
<dbReference type="InterPro" id="IPR002048">
    <property type="entry name" value="EF_hand_dom"/>
</dbReference>
<evidence type="ECO:0000256" key="2">
    <source>
        <dbReference type="ARBA" id="ARBA00022837"/>
    </source>
</evidence>
<dbReference type="InterPro" id="IPR050230">
    <property type="entry name" value="CALM/Myosin/TropC-like"/>
</dbReference>